<keyword evidence="2" id="KW-1185">Reference proteome</keyword>
<name>A0A968GE88_9SPIO</name>
<dbReference type="EMBL" id="JAATLK010000002">
    <property type="protein sequence ID" value="NIZ47664.1"/>
    <property type="molecule type" value="Genomic_DNA"/>
</dbReference>
<dbReference type="AlphaFoldDB" id="A0A968GE88"/>
<evidence type="ECO:0000313" key="1">
    <source>
        <dbReference type="EMBL" id="NIZ47664.1"/>
    </source>
</evidence>
<comment type="caution">
    <text evidence="1">The sequence shown here is derived from an EMBL/GenBank/DDBJ whole genome shotgun (WGS) entry which is preliminary data.</text>
</comment>
<proteinExistence type="predicted"/>
<dbReference type="RefSeq" id="WP_167704316.1">
    <property type="nucleotide sequence ID" value="NZ_CP118169.1"/>
</dbReference>
<organism evidence="1 2">
    <name type="scientific">Entomospira nematocerorum</name>
    <dbReference type="NCBI Taxonomy" id="2719987"/>
    <lineage>
        <taxon>Bacteria</taxon>
        <taxon>Pseudomonadati</taxon>
        <taxon>Spirochaetota</taxon>
        <taxon>Spirochaetia</taxon>
        <taxon>Spirochaetales</taxon>
        <taxon>Spirochaetaceae</taxon>
        <taxon>Entomospira</taxon>
    </lineage>
</organism>
<dbReference type="Proteomes" id="UP000752013">
    <property type="component" value="Unassembled WGS sequence"/>
</dbReference>
<accession>A0A968GE88</accession>
<evidence type="ECO:0000313" key="2">
    <source>
        <dbReference type="Proteomes" id="UP000752013"/>
    </source>
</evidence>
<gene>
    <name evidence="1" type="ORF">HCT46_07040</name>
</gene>
<reference evidence="1" key="1">
    <citation type="submission" date="2020-03" db="EMBL/GenBank/DDBJ databases">
        <title>Spirochaetal bacteria isolated from arthropods constitute a novel genus Entomospira genus novum within the order Spirochaetales.</title>
        <authorList>
            <person name="Grana-Miraglia L."/>
            <person name="Sikutova S."/>
            <person name="Fingerle V."/>
            <person name="Sing A."/>
            <person name="Castillo-Ramirez S."/>
            <person name="Margos G."/>
            <person name="Rudolf I."/>
        </authorList>
    </citation>
    <scope>NUCLEOTIDE SEQUENCE</scope>
    <source>
        <strain evidence="1">BR208</strain>
    </source>
</reference>
<protein>
    <submittedName>
        <fullName evidence="1">Uncharacterized protein</fullName>
    </submittedName>
</protein>
<sequence>MLKRVLKRSGEEELYERKKIYDTIQFLLDEEHYIIHKNLYCDWIVSEIEMQLSYVLTPEPVSTYQIRYVMEETLVNWGLYYGVFQLQHDTKELVLESNGSESYHLQESQGGVEQYYLWKETFFHMEERLYQSIHSQMRLQTVLLEHVPDHIQRYDLFILPQLWRERCYYSYGQLFILLLLEEISRRSVISAFERYRIREALEKRLDKERRFGYQLYYNLTDNQLLYWLVEDYIESIDRYERLSQQIHRQAKGLFWSQIQEAFSNYLLFLQSLSDHHQERLWMILEIENEGFDHDWITAWSQSYKGLTPAFSVLQFIKLEMPSLSEFLLSQDNTHFIAYLRNVIQQRHRVIFVLDTTSYQRWITLMRAKEEQGHHVVAQVLNLPQIYEDAGTGDFFSLLKERVRHHIRSMQQLHGEYYFLRFIGLAEVVDCLIGKSVVDRKEIFSRYSKEIMQSIRVELEEDSWANEHLGFVASYNHFLAHRYWQHDTFMQEYYRERIAPARYSFGFYHPYIQDWREYSLYQKEMLVYVDEQSICQLPIGSEGWNPQDFIEMLRYIGDLGFHFLYLQGV</sequence>